<sequence length="8" mass="927">MVQFGSRC</sequence>
<reference evidence="1" key="2">
    <citation type="journal article" date="2015" name="Data Brief">
        <title>Shoot transcriptome of the giant reed, Arundo donax.</title>
        <authorList>
            <person name="Barrero R.A."/>
            <person name="Guerrero F.D."/>
            <person name="Moolhuijzen P."/>
            <person name="Goolsby J.A."/>
            <person name="Tidwell J."/>
            <person name="Bellgard S.E."/>
            <person name="Bellgard M.I."/>
        </authorList>
    </citation>
    <scope>NUCLEOTIDE SEQUENCE</scope>
    <source>
        <tissue evidence="1">Shoot tissue taken approximately 20 cm above the soil surface</tissue>
    </source>
</reference>
<proteinExistence type="predicted"/>
<dbReference type="EMBL" id="GBRH01271870">
    <property type="protein sequence ID" value="JAD26025.1"/>
    <property type="molecule type" value="Transcribed_RNA"/>
</dbReference>
<protein>
    <submittedName>
        <fullName evidence="1">Uncharacterized protein</fullName>
    </submittedName>
</protein>
<accession>A0A0A8YKR2</accession>
<organism evidence="1">
    <name type="scientific">Arundo donax</name>
    <name type="common">Giant reed</name>
    <name type="synonym">Donax arundinaceus</name>
    <dbReference type="NCBI Taxonomy" id="35708"/>
    <lineage>
        <taxon>Eukaryota</taxon>
        <taxon>Viridiplantae</taxon>
        <taxon>Streptophyta</taxon>
        <taxon>Embryophyta</taxon>
        <taxon>Tracheophyta</taxon>
        <taxon>Spermatophyta</taxon>
        <taxon>Magnoliopsida</taxon>
        <taxon>Liliopsida</taxon>
        <taxon>Poales</taxon>
        <taxon>Poaceae</taxon>
        <taxon>PACMAD clade</taxon>
        <taxon>Arundinoideae</taxon>
        <taxon>Arundineae</taxon>
        <taxon>Arundo</taxon>
    </lineage>
</organism>
<name>A0A0A8YKR2_ARUDO</name>
<reference evidence="1" key="1">
    <citation type="submission" date="2014-09" db="EMBL/GenBank/DDBJ databases">
        <authorList>
            <person name="Magalhaes I.L.F."/>
            <person name="Oliveira U."/>
            <person name="Santos F.R."/>
            <person name="Vidigal T.H.D.A."/>
            <person name="Brescovit A.D."/>
            <person name="Santos A.J."/>
        </authorList>
    </citation>
    <scope>NUCLEOTIDE SEQUENCE</scope>
    <source>
        <tissue evidence="1">Shoot tissue taken approximately 20 cm above the soil surface</tissue>
    </source>
</reference>
<evidence type="ECO:0000313" key="1">
    <source>
        <dbReference type="EMBL" id="JAD26025.1"/>
    </source>
</evidence>